<organism evidence="16 17">
    <name type="scientific">Canis lupus familiaris</name>
    <name type="common">Dog</name>
    <name type="synonym">Canis familiaris</name>
    <dbReference type="NCBI Taxonomy" id="9615"/>
    <lineage>
        <taxon>Eukaryota</taxon>
        <taxon>Metazoa</taxon>
        <taxon>Chordata</taxon>
        <taxon>Craniata</taxon>
        <taxon>Vertebrata</taxon>
        <taxon>Euteleostomi</taxon>
        <taxon>Mammalia</taxon>
        <taxon>Eutheria</taxon>
        <taxon>Laurasiatheria</taxon>
        <taxon>Carnivora</taxon>
        <taxon>Caniformia</taxon>
        <taxon>Canidae</taxon>
        <taxon>Canis</taxon>
    </lineage>
</organism>
<evidence type="ECO:0000256" key="7">
    <source>
        <dbReference type="ARBA" id="ARBA00023132"/>
    </source>
</evidence>
<gene>
    <name evidence="16" type="primary">NUP214</name>
</gene>
<dbReference type="SMART" id="SM00320">
    <property type="entry name" value="WD40"/>
    <property type="match status" value="2"/>
</dbReference>
<feature type="region of interest" description="Disordered" evidence="14">
    <location>
        <begin position="1602"/>
        <end position="1714"/>
    </location>
</feature>
<dbReference type="Proteomes" id="UP000694429">
    <property type="component" value="Chromosome 9"/>
</dbReference>
<evidence type="ECO:0000256" key="13">
    <source>
        <dbReference type="ARBA" id="ARBA00083901"/>
    </source>
</evidence>
<comment type="subcellular location">
    <subcellularLocation>
        <location evidence="1">Nucleus</location>
        <location evidence="1">Nuclear pore complex</location>
    </subcellularLocation>
</comment>
<feature type="compositionally biased region" description="Basic and acidic residues" evidence="14">
    <location>
        <begin position="1109"/>
        <end position="1118"/>
    </location>
</feature>
<feature type="region of interest" description="Disordered" evidence="14">
    <location>
        <begin position="713"/>
        <end position="809"/>
    </location>
</feature>
<feature type="compositionally biased region" description="Polar residues" evidence="14">
    <location>
        <begin position="1464"/>
        <end position="1490"/>
    </location>
</feature>
<dbReference type="GO" id="GO:0006886">
    <property type="term" value="P:intracellular protein transport"/>
    <property type="evidence" value="ECO:0007669"/>
    <property type="project" value="UniProtKB-ARBA"/>
</dbReference>
<feature type="compositionally biased region" description="Low complexity" evidence="14">
    <location>
        <begin position="1608"/>
        <end position="1622"/>
    </location>
</feature>
<feature type="compositionally biased region" description="Polar residues" evidence="14">
    <location>
        <begin position="1555"/>
        <end position="1569"/>
    </location>
</feature>
<feature type="compositionally biased region" description="Low complexity" evidence="14">
    <location>
        <begin position="1503"/>
        <end position="1529"/>
    </location>
</feature>
<evidence type="ECO:0000256" key="10">
    <source>
        <dbReference type="ARBA" id="ARBA00063892"/>
    </source>
</evidence>
<feature type="compositionally biased region" description="Low complexity" evidence="14">
    <location>
        <begin position="1401"/>
        <end position="1421"/>
    </location>
</feature>
<keyword evidence="7" id="KW-0906">Nuclear pore complex</keyword>
<evidence type="ECO:0000256" key="11">
    <source>
        <dbReference type="ARBA" id="ARBA00068360"/>
    </source>
</evidence>
<reference evidence="16" key="2">
    <citation type="submission" date="2025-08" db="UniProtKB">
        <authorList>
            <consortium name="Ensembl"/>
        </authorList>
    </citation>
    <scope>IDENTIFICATION</scope>
</reference>
<evidence type="ECO:0000256" key="5">
    <source>
        <dbReference type="ARBA" id="ARBA00022927"/>
    </source>
</evidence>
<keyword evidence="2" id="KW-0813">Transport</keyword>
<dbReference type="GO" id="GO:0006406">
    <property type="term" value="P:mRNA export from nucleus"/>
    <property type="evidence" value="ECO:0007669"/>
    <property type="project" value="UniProtKB-ARBA"/>
</dbReference>
<feature type="region of interest" description="Disordered" evidence="14">
    <location>
        <begin position="1096"/>
        <end position="1136"/>
    </location>
</feature>
<feature type="compositionally biased region" description="Low complexity" evidence="14">
    <location>
        <begin position="1246"/>
        <end position="1258"/>
    </location>
</feature>
<feature type="region of interest" description="Disordered" evidence="14">
    <location>
        <begin position="1766"/>
        <end position="1790"/>
    </location>
</feature>
<feature type="region of interest" description="Disordered" evidence="14">
    <location>
        <begin position="544"/>
        <end position="590"/>
    </location>
</feature>
<keyword evidence="3" id="KW-0677">Repeat</keyword>
<feature type="compositionally biased region" description="Low complexity" evidence="14">
    <location>
        <begin position="744"/>
        <end position="764"/>
    </location>
</feature>
<evidence type="ECO:0000313" key="16">
    <source>
        <dbReference type="Ensembl" id="ENSCAFP00030021869.1"/>
    </source>
</evidence>
<feature type="compositionally biased region" description="Polar residues" evidence="14">
    <location>
        <begin position="1342"/>
        <end position="1352"/>
    </location>
</feature>
<feature type="compositionally biased region" description="Polar residues" evidence="14">
    <location>
        <begin position="1278"/>
        <end position="1298"/>
    </location>
</feature>
<feature type="region of interest" description="Disordered" evidence="14">
    <location>
        <begin position="1243"/>
        <end position="1263"/>
    </location>
</feature>
<evidence type="ECO:0000256" key="2">
    <source>
        <dbReference type="ARBA" id="ARBA00022448"/>
    </source>
</evidence>
<feature type="compositionally biased region" description="Polar residues" evidence="14">
    <location>
        <begin position="1700"/>
        <end position="1713"/>
    </location>
</feature>
<evidence type="ECO:0000313" key="17">
    <source>
        <dbReference type="Proteomes" id="UP000694429"/>
    </source>
</evidence>
<evidence type="ECO:0000256" key="1">
    <source>
        <dbReference type="ARBA" id="ARBA00004567"/>
    </source>
</evidence>
<evidence type="ECO:0000256" key="6">
    <source>
        <dbReference type="ARBA" id="ARBA00023010"/>
    </source>
</evidence>
<protein>
    <recommendedName>
        <fullName evidence="11">Nuclear pore complex protein Nup214</fullName>
    </recommendedName>
    <alternativeName>
        <fullName evidence="13">214 kDa nucleoporin</fullName>
    </alternativeName>
    <alternativeName>
        <fullName evidence="12">Nucleoporin Nup214</fullName>
    </alternativeName>
</protein>
<dbReference type="InterPro" id="IPR026054">
    <property type="entry name" value="Nucleoporin"/>
</dbReference>
<feature type="compositionally biased region" description="Polar residues" evidence="14">
    <location>
        <begin position="1628"/>
        <end position="1655"/>
    </location>
</feature>
<name>A0A8C0NK00_CANLF</name>
<feature type="compositionally biased region" description="Low complexity" evidence="14">
    <location>
        <begin position="1768"/>
        <end position="1790"/>
    </location>
</feature>
<evidence type="ECO:0000256" key="4">
    <source>
        <dbReference type="ARBA" id="ARBA00022816"/>
    </source>
</evidence>
<feature type="compositionally biased region" description="Low complexity" evidence="14">
    <location>
        <begin position="1096"/>
        <end position="1106"/>
    </location>
</feature>
<feature type="region of interest" description="Disordered" evidence="14">
    <location>
        <begin position="609"/>
        <end position="630"/>
    </location>
</feature>
<comment type="subunit">
    <text evidence="10">Homodimer. Part of the nuclear pore complex (NPC). Interacts with NUP88. Interacts with ZFP36; this interaction increases upon lipopolysaccharide (LPS) stimulation. Interacts with DDX19. Interacts with XPO1. Interacts with XPO5.</text>
</comment>
<proteinExistence type="predicted"/>
<evidence type="ECO:0000259" key="15">
    <source>
        <dbReference type="Pfam" id="PF16755"/>
    </source>
</evidence>
<comment type="function">
    <text evidence="9">Part of the nuclear pore complex. Has a critical role in nucleocytoplasmic transport. May serve as a docking site in the receptor-mediated import of substrates across the nuclear pore complex.</text>
</comment>
<evidence type="ECO:0000256" key="14">
    <source>
        <dbReference type="SAM" id="MobiDB-lite"/>
    </source>
</evidence>
<feature type="region of interest" description="Disordered" evidence="14">
    <location>
        <begin position="1456"/>
        <end position="1529"/>
    </location>
</feature>
<sequence length="2303" mass="240392">MSVRLPTPLVRGPSGTTTSSRHREASAPRPGLRPTPARPGQWEAVAGRARDFRGPLSLLRPHGAPGRVTSPRRAGNAASAARCRRREGRKLACERPGLSGAEWGQGRGRQRRLLRTTKRGAMGDEMDAMIPEREMKDFQFRALKKVRIFDSPEELPKDRSSLLAVSNKYGLVFAGGASGLQIFPTKNLLIQNKPGDDPNKIVDKVQSLLVPMKFPIHHLALSCDNLTLSVCMMSSEYGSIIAFFDVRTFSNEAKQQKRPFAYHKLLKDAGGMVIDMKWNPTVPSMMAVCLADGSIAVLQITETVKVCATLPSTVAVTSVCWSPKGKQLAVGKQNGTVVQYLPTLQEKKVIPCPPFYESDHPVRVLDVLWIGTYVFTIVYAAADGTLETSPDVVMALLPKKEEKHPEIFVNFMEPCYGSCTERQHHYYLSYIEEWDLVLAASAASTEVSILARQTDQINWESWLLEDSSRAELPVTDKSDDSLPVGVAIDYTNQVEITLNDEKTLPPAPVLMLLSTDGVLCPFYMINQNPGVRSLIKMPERLSLEGERQPKSSGSTPTTPTSSQAPQKLDTPTPAAPVSGPPSSLAASPSTFSVPSAVGAPAVFSFGSSSLKSSGSVPGEPPPYSSGSVPSTFSFVPPPQASLVPTPVASPMTPSATSFSFGSSGFKPTLESTPMPSVSAPNIGLKPAFPPSASAVKVNLSEKFTAVAPSAPAISSQGAPALPFPSTSKPAASGPLNHPTPLSAPPGSVSSKSSVSPSASAGRSAQGSPSPVPSMVQKSPRITPPVAKSGSPQAKSLQPPVSEKQGHQWKESDPVMAGIGEEIAHFQKELGELKARTSKACFQVGTSEEMKMLRTESDDLHTFLLEIKETTESLHGDISTLKTTLLEGFAGVEEAREQNERDCDSGYLHLLYKRPLDPKSEAQLQEIRRLHQYVKFAVQDVNDVLDLEWDRHLEQKRKQKRLLVPERETLFNTLANNREIINQQRKRLNHLVDSLQQLRLYNQTSQWSLPSDVTSQSGTPGFDSDLESLRNALLKTTIESHTKPLSRVPAKLSPVKQTQLRNFLAKRKTPPVRSTAPASLSRSAFLSQRYYEDLDEASSTSSVSQSLESEDTRASKDDDTVAQVPRHAPVVRTPSIQPGVLPQAVPFAKSHLIHGSPGVMGTSMSTSASKIIPQGADSTMLATKTVKHGAPGPSHSLSAPQAAAAAALRRQMASQAPAVSTLTESTLKNVPQVVNVQELKNNPTATSAAMSSSVPYSSAKTPHPVMTPVAANQAKQGSLINSLKPSGPTPVSSQLSSGDKASGPGAAKIETAVTSPPPAAGQLSKSFSFSPAGTGFNFGIITPTPSSNVTVTQGAAPPTKESHQLDAFSFGGGGKTFYEPGTESSPPSGMAAPHSSGATTTSPAEPAPSSGRPAAPSGLAASTASGKLETPPSKLGELLFPSSLAGETLGSFSGLRVGQADDSTKPTIKASSTNLTGVQPAKTSTVPSGFSFTGPPLVGKHAEPPVTSSVTTTAGAPAAAGTSTSSSSTGIFGGLPLTSAGSSGIMGFGGMTPGGSKTSFSFGNQQTSSMVPPPTPPSATTATPLPTAFPTLSFGSLLNSASAPTLPVASGKSTEESTSSASPEKPDNSEVSASTSSLLGPQPSTSLPQAPLQTSDSVKKEAAVAQPAASSPGPAGSNTSLIAPGAEAAPAAPTVPDVRTESASPTSTLSATGQSTVTAAAVPSVVPVAIETPGPPVTSSSVSSVAPSPVTETPVFGTATAGSSVFTQPPAASSSSAFSQLPSNTATAPSTTPVFGQAAVSTAPSLFGPQTGSVASTAAATPPVSSSGFGSPAFGTSATGVFGQTTFGQAPAFGQSTSSPASGFSFNQPGFSSGPAFGQSASSTSTSASGNVFGASSSTSSSSSFSFGQSSANTGGVLFGQSNPPAFGQSPGFGQGGSVFGGTSATTTTVASSSGFSFCQASGFGSSNTGSLFGQATSTGGTVFGQIPLIYSETVGPRHLVDLPAHRLGSRNLQALSALEEEVWHPKASGSLLQIKQVASVLLQCLAALLLLGDPLGLEGCQHSVQPQPLQALWARREAKCSERVLRLPAQEDSGLGAAAIPHPLAPSQVRTLRLSDHCPNRLLVLGPRVGDSLALDPAQEDSALDHLTRLSRALVAGEVEWVSVFLSDPETNHVLSSSSLSHTGAVLHVDIRTETHTQTETAETKTLEMLDRLFISFLFHVGYYGCPLPTAPLPAIKLWSVSMLNICGFCQVTAWERGFLIAVAPRKLPSLRPTSHVYIFKIGTRSQQHRRWMHEEGGWKLLL</sequence>
<feature type="compositionally biased region" description="Low complexity" evidence="14">
    <location>
        <begin position="1662"/>
        <end position="1691"/>
    </location>
</feature>
<evidence type="ECO:0000256" key="8">
    <source>
        <dbReference type="ARBA" id="ARBA00023242"/>
    </source>
</evidence>
<evidence type="ECO:0000256" key="3">
    <source>
        <dbReference type="ARBA" id="ARBA00022737"/>
    </source>
</evidence>
<dbReference type="InterPro" id="IPR001680">
    <property type="entry name" value="WD40_rpt"/>
</dbReference>
<feature type="region of interest" description="Disordered" evidence="14">
    <location>
        <begin position="1342"/>
        <end position="1433"/>
    </location>
</feature>
<feature type="region of interest" description="Disordered" evidence="14">
    <location>
        <begin position="1"/>
        <end position="40"/>
    </location>
</feature>
<evidence type="ECO:0000256" key="12">
    <source>
        <dbReference type="ARBA" id="ARBA00077390"/>
    </source>
</evidence>
<dbReference type="GO" id="GO:0005643">
    <property type="term" value="C:nuclear pore"/>
    <property type="evidence" value="ECO:0007669"/>
    <property type="project" value="UniProtKB-SubCell"/>
</dbReference>
<evidence type="ECO:0000256" key="9">
    <source>
        <dbReference type="ARBA" id="ARBA00055090"/>
    </source>
</evidence>
<dbReference type="PANTHER" id="PTHR23193">
    <property type="entry name" value="NUCLEAR PORE COMPLEX PROTEIN NUP"/>
    <property type="match status" value="1"/>
</dbReference>
<dbReference type="InterPro" id="IPR015943">
    <property type="entry name" value="WD40/YVTN_repeat-like_dom_sf"/>
</dbReference>
<feature type="region of interest" description="Disordered" evidence="14">
    <location>
        <begin position="1278"/>
        <end position="1325"/>
    </location>
</feature>
<dbReference type="Ensembl" id="ENSCAFT00030025048.1">
    <property type="protein sequence ID" value="ENSCAFP00030021869.1"/>
    <property type="gene ID" value="ENSCAFG00030012801.1"/>
</dbReference>
<dbReference type="FunFam" id="2.130.10.10:FF:000142">
    <property type="entry name" value="Nuclear pore complex protein Nup214"/>
    <property type="match status" value="1"/>
</dbReference>
<dbReference type="Gene3D" id="2.130.10.10">
    <property type="entry name" value="YVTN repeat-like/Quinoprotein amine dehydrogenase"/>
    <property type="match status" value="1"/>
</dbReference>
<keyword evidence="5" id="KW-0653">Protein transport</keyword>
<keyword evidence="4" id="KW-0509">mRNA transport</keyword>
<feature type="region of interest" description="Disordered" evidence="14">
    <location>
        <begin position="1545"/>
        <end position="1585"/>
    </location>
</feature>
<feature type="domain" description="Nucleoporin Nup159/Nup146 N-terminal" evidence="15">
    <location>
        <begin position="156"/>
        <end position="519"/>
    </location>
</feature>
<dbReference type="Pfam" id="PF16755">
    <property type="entry name" value="Beta-prop_NUP159_NUP214"/>
    <property type="match status" value="1"/>
</dbReference>
<feature type="compositionally biased region" description="Low complexity" evidence="14">
    <location>
        <begin position="550"/>
        <end position="590"/>
    </location>
</feature>
<reference evidence="16" key="1">
    <citation type="submission" date="2019-03" db="EMBL/GenBank/DDBJ databases">
        <authorList>
            <person name="Warren W.C."/>
            <person name="Johnson G.S."/>
        </authorList>
    </citation>
    <scope>NUCLEOTIDE SEQUENCE [LARGE SCALE GENOMIC DNA]</scope>
    <source>
        <strain evidence="16">Basenji</strain>
    </source>
</reference>
<keyword evidence="6" id="KW-0811">Translocation</keyword>
<dbReference type="SUPFAM" id="SSF117289">
    <property type="entry name" value="Nucleoporin domain"/>
    <property type="match status" value="1"/>
</dbReference>
<feature type="region of interest" description="Disordered" evidence="14">
    <location>
        <begin position="55"/>
        <end position="80"/>
    </location>
</feature>
<accession>A0A8C0NK00</accession>
<dbReference type="InterPro" id="IPR039462">
    <property type="entry name" value="Nup159/Nup146_N"/>
</dbReference>
<keyword evidence="8" id="KW-0539">Nucleus</keyword>
<dbReference type="PANTHER" id="PTHR23193:SF21">
    <property type="entry name" value="NUCLEAR PORE COMPLEX PROTEIN NUP214"/>
    <property type="match status" value="1"/>
</dbReference>